<keyword evidence="2 7" id="KW-0645">Protease</keyword>
<dbReference type="PANTHER" id="PTHR43660:SF1">
    <property type="entry name" value="DIPEPTIDYL CARBOXYPEPTIDASE"/>
    <property type="match status" value="1"/>
</dbReference>
<dbReference type="GO" id="GO:0004180">
    <property type="term" value="F:carboxypeptidase activity"/>
    <property type="evidence" value="ECO:0007669"/>
    <property type="project" value="TreeGrafter"/>
</dbReference>
<accession>A0A4Q0YVL2</accession>
<dbReference type="InterPro" id="IPR024079">
    <property type="entry name" value="MetalloPept_cat_dom_sf"/>
</dbReference>
<dbReference type="Gene3D" id="1.20.1050.40">
    <property type="entry name" value="Endopeptidase. Chain P, domain 1"/>
    <property type="match status" value="1"/>
</dbReference>
<evidence type="ECO:0000313" key="10">
    <source>
        <dbReference type="Proteomes" id="UP000290287"/>
    </source>
</evidence>
<evidence type="ECO:0000256" key="1">
    <source>
        <dbReference type="ARBA" id="ARBA00006040"/>
    </source>
</evidence>
<dbReference type="GO" id="GO:0004222">
    <property type="term" value="F:metalloendopeptidase activity"/>
    <property type="evidence" value="ECO:0007669"/>
    <property type="project" value="InterPro"/>
</dbReference>
<evidence type="ECO:0000256" key="3">
    <source>
        <dbReference type="ARBA" id="ARBA00022723"/>
    </source>
</evidence>
<evidence type="ECO:0000313" key="9">
    <source>
        <dbReference type="EMBL" id="RXJ73209.1"/>
    </source>
</evidence>
<dbReference type="CDD" id="cd06456">
    <property type="entry name" value="M3A_DCP"/>
    <property type="match status" value="1"/>
</dbReference>
<dbReference type="OrthoDB" id="9773538at2"/>
<dbReference type="InterPro" id="IPR034005">
    <property type="entry name" value="M3A_DCP"/>
</dbReference>
<evidence type="ECO:0000256" key="4">
    <source>
        <dbReference type="ARBA" id="ARBA00022801"/>
    </source>
</evidence>
<protein>
    <submittedName>
        <fullName evidence="9">Peptidase M3</fullName>
    </submittedName>
</protein>
<keyword evidence="4 7" id="KW-0378">Hydrolase</keyword>
<reference evidence="9 10" key="1">
    <citation type="submission" date="2017-10" db="EMBL/GenBank/DDBJ databases">
        <title>Nyctiphanis sp. nov., isolated from the stomach of the euphausiid Nyctiphanes simplex (Hansen, 1911) in the Gulf of California.</title>
        <authorList>
            <person name="Gomez-Gil B."/>
            <person name="Aguilar-Mendez M."/>
            <person name="Lopez-Cortes A."/>
            <person name="Gomez-Gutierrez J."/>
            <person name="Roque A."/>
            <person name="Lang E."/>
            <person name="Gonzalez-Castillo A."/>
        </authorList>
    </citation>
    <scope>NUCLEOTIDE SEQUENCE [LARGE SCALE GENOMIC DNA]</scope>
    <source>
        <strain evidence="9 10">CAIM 600</strain>
    </source>
</reference>
<dbReference type="GO" id="GO:0046872">
    <property type="term" value="F:metal ion binding"/>
    <property type="evidence" value="ECO:0007669"/>
    <property type="project" value="UniProtKB-UniRule"/>
</dbReference>
<keyword evidence="10" id="KW-1185">Reference proteome</keyword>
<dbReference type="SUPFAM" id="SSF55486">
    <property type="entry name" value="Metalloproteases ('zincins'), catalytic domain"/>
    <property type="match status" value="1"/>
</dbReference>
<evidence type="ECO:0000256" key="7">
    <source>
        <dbReference type="RuleBase" id="RU003435"/>
    </source>
</evidence>
<dbReference type="InterPro" id="IPR024080">
    <property type="entry name" value="Neurolysin/TOP_N"/>
</dbReference>
<dbReference type="Gene3D" id="3.40.390.10">
    <property type="entry name" value="Collagenase (Catalytic Domain)"/>
    <property type="match status" value="1"/>
</dbReference>
<dbReference type="EMBL" id="PEIB01000011">
    <property type="protein sequence ID" value="RXJ73209.1"/>
    <property type="molecule type" value="Genomic_DNA"/>
</dbReference>
<dbReference type="Gene3D" id="1.10.1370.10">
    <property type="entry name" value="Neurolysin, domain 3"/>
    <property type="match status" value="1"/>
</dbReference>
<gene>
    <name evidence="9" type="ORF">CS022_10700</name>
</gene>
<dbReference type="InterPro" id="IPR045090">
    <property type="entry name" value="Pept_M3A_M3B"/>
</dbReference>
<dbReference type="RefSeq" id="WP_129122257.1">
    <property type="nucleotide sequence ID" value="NZ_PEIB01000011.1"/>
</dbReference>
<comment type="similarity">
    <text evidence="1 7">Belongs to the peptidase M3 family.</text>
</comment>
<proteinExistence type="inferred from homology"/>
<dbReference type="GO" id="GO:0006508">
    <property type="term" value="P:proteolysis"/>
    <property type="evidence" value="ECO:0007669"/>
    <property type="project" value="UniProtKB-KW"/>
</dbReference>
<keyword evidence="3 7" id="KW-0479">Metal-binding</keyword>
<dbReference type="Pfam" id="PF01432">
    <property type="entry name" value="Peptidase_M3"/>
    <property type="match status" value="1"/>
</dbReference>
<organism evidence="9 10">
    <name type="scientific">Veronia nyctiphanis</name>
    <dbReference type="NCBI Taxonomy" id="1278244"/>
    <lineage>
        <taxon>Bacteria</taxon>
        <taxon>Pseudomonadati</taxon>
        <taxon>Pseudomonadota</taxon>
        <taxon>Gammaproteobacteria</taxon>
        <taxon>Vibrionales</taxon>
        <taxon>Vibrionaceae</taxon>
        <taxon>Veronia</taxon>
    </lineage>
</organism>
<dbReference type="AlphaFoldDB" id="A0A4Q0YVL2"/>
<dbReference type="GO" id="GO:0005829">
    <property type="term" value="C:cytosol"/>
    <property type="evidence" value="ECO:0007669"/>
    <property type="project" value="TreeGrafter"/>
</dbReference>
<name>A0A4Q0YVL2_9GAMM</name>
<dbReference type="InterPro" id="IPR001567">
    <property type="entry name" value="Pept_M3A_M3B_dom"/>
</dbReference>
<sequence length="684" mass="77517">MSNPLVSQSNLPHGAIDFAALSCEHFLPAIEKGIEQAQSAISAIVQNTQAPTFENTIEALEWSQNALGRSEQTFRKLTDSNSSDDMQALAPQISSLMSNFKSDLYLNTGLFKRIEAVYQQAEELDLSPEQKTLLLNAYDSFVRQGAQLDESAQAQLREIDQKLSTLCTTFSKNILAATNAHQEWVTDEEHLSGLPEAVIKAAKRDAEQAGEDDKWLFTLRGHSMGPVLNYADYRPLRKAIIQAFGKVANGDEYCNQEVVKRTAVLRHQRAQLLGYDSFAHYQLADRMAQTPEQVGSFIEALQEIAFPKAKEEIIELQDFLDREQIPYELENGDIAIWDIFYFSEKQRQAMFDFDEQALQPYFEYRQTLKGVFAHATQLFGLQFENRTDLPTCHVDTEVFEVFDADGSHLGLLYVDSFTRDSKAPGAWCRGYQYQGIRPDGSQMRPHVSIVCNCTPPDEDGISLLTLHDTRMLLHEFGHALHMLLSNVHYPSLSCANVKWDFAELPSQILENWLLKPESLALYAKHYQTGETLPEELIAKAKAAEQFQSGSYILGQLMYCQLDFLWHTQNPSNIDDVAAFEQKVLAPFTVTHVPTYWSESCQFTHSFGGSDYAVSYYCYLWANVLDADAFECFEQAGIFDKQTASEFRMHILSKGGSEAPMDLYERFAKRKPDPKALTRRLGWDA</sequence>
<comment type="cofactor">
    <cofactor evidence="7">
        <name>Zn(2+)</name>
        <dbReference type="ChEBI" id="CHEBI:29105"/>
    </cofactor>
    <text evidence="7">Binds 1 zinc ion.</text>
</comment>
<dbReference type="InterPro" id="IPR024077">
    <property type="entry name" value="Neurolysin/TOP_dom2"/>
</dbReference>
<feature type="domain" description="Peptidase M3A/M3B catalytic" evidence="8">
    <location>
        <begin position="228"/>
        <end position="680"/>
    </location>
</feature>
<keyword evidence="5 7" id="KW-0862">Zinc</keyword>
<evidence type="ECO:0000256" key="2">
    <source>
        <dbReference type="ARBA" id="ARBA00022670"/>
    </source>
</evidence>
<dbReference type="Proteomes" id="UP000290287">
    <property type="component" value="Unassembled WGS sequence"/>
</dbReference>
<dbReference type="PANTHER" id="PTHR43660">
    <property type="entry name" value="DIPEPTIDYL CARBOXYPEPTIDASE"/>
    <property type="match status" value="1"/>
</dbReference>
<evidence type="ECO:0000259" key="8">
    <source>
        <dbReference type="Pfam" id="PF01432"/>
    </source>
</evidence>
<evidence type="ECO:0000256" key="6">
    <source>
        <dbReference type="ARBA" id="ARBA00023049"/>
    </source>
</evidence>
<comment type="caution">
    <text evidence="9">The sequence shown here is derived from an EMBL/GenBank/DDBJ whole genome shotgun (WGS) entry which is preliminary data.</text>
</comment>
<keyword evidence="6 7" id="KW-0482">Metalloprotease</keyword>
<evidence type="ECO:0000256" key="5">
    <source>
        <dbReference type="ARBA" id="ARBA00022833"/>
    </source>
</evidence>